<reference evidence="1 2" key="1">
    <citation type="submission" date="2020-08" db="EMBL/GenBank/DDBJ databases">
        <title>Description of novel Pseudomonas species.</title>
        <authorList>
            <person name="Duman M."/>
            <person name="Mulet M."/>
            <person name="Altun S."/>
            <person name="Saticioglu I.B."/>
            <person name="Lalucat J."/>
            <person name="Garcia-Valdes E."/>
        </authorList>
    </citation>
    <scope>NUCLEOTIDE SEQUENCE [LARGE SCALE GENOMIC DNA]</scope>
    <source>
        <strain evidence="1 2">P66</strain>
    </source>
</reference>
<evidence type="ECO:0000313" key="2">
    <source>
        <dbReference type="Proteomes" id="UP000745663"/>
    </source>
</evidence>
<dbReference type="RefSeq" id="WP_203584730.1">
    <property type="nucleotide sequence ID" value="NZ_JACOPV010000008.1"/>
</dbReference>
<keyword evidence="2" id="KW-1185">Reference proteome</keyword>
<evidence type="ECO:0000313" key="1">
    <source>
        <dbReference type="EMBL" id="MBM5458797.1"/>
    </source>
</evidence>
<dbReference type="Proteomes" id="UP000745663">
    <property type="component" value="Unassembled WGS sequence"/>
</dbReference>
<sequence length="150" mass="16800">MMATKLSSTEPGPVYLHELENRQQLDNWLSKQTLRATGREDFWQDVLGYTVSAALLAIHLQPERTRPGQKTEFEMLVSALNDFNILANLISCIDAGASALHEDGSAYLNEVIDYWSVSSPELRARQYRHLLHLSSQKIQTLAASTLRSAG</sequence>
<name>A0ABS2BYW6_9PSED</name>
<dbReference type="EMBL" id="JACOPV010000008">
    <property type="protein sequence ID" value="MBM5458797.1"/>
    <property type="molecule type" value="Genomic_DNA"/>
</dbReference>
<organism evidence="1 2">
    <name type="scientific">Pseudomonas arcuscaelestis</name>
    <dbReference type="NCBI Taxonomy" id="2710591"/>
    <lineage>
        <taxon>Bacteria</taxon>
        <taxon>Pseudomonadati</taxon>
        <taxon>Pseudomonadota</taxon>
        <taxon>Gammaproteobacteria</taxon>
        <taxon>Pseudomonadales</taxon>
        <taxon>Pseudomonadaceae</taxon>
        <taxon>Pseudomonas</taxon>
    </lineage>
</organism>
<protein>
    <submittedName>
        <fullName evidence="1">Uncharacterized protein</fullName>
    </submittedName>
</protein>
<accession>A0ABS2BYW6</accession>
<gene>
    <name evidence="1" type="ORF">H8F21_14610</name>
</gene>
<proteinExistence type="predicted"/>
<comment type="caution">
    <text evidence="1">The sequence shown here is derived from an EMBL/GenBank/DDBJ whole genome shotgun (WGS) entry which is preliminary data.</text>
</comment>